<dbReference type="InterPro" id="IPR018062">
    <property type="entry name" value="HTH_AraC-typ_CS"/>
</dbReference>
<dbReference type="Gene3D" id="1.10.10.60">
    <property type="entry name" value="Homeodomain-like"/>
    <property type="match status" value="1"/>
</dbReference>
<dbReference type="SMART" id="SM00342">
    <property type="entry name" value="HTH_ARAC"/>
    <property type="match status" value="1"/>
</dbReference>
<dbReference type="InterPro" id="IPR013783">
    <property type="entry name" value="Ig-like_fold"/>
</dbReference>
<dbReference type="EC" id="2.7.13.3" evidence="2"/>
<evidence type="ECO:0000259" key="9">
    <source>
        <dbReference type="PROSITE" id="PS01124"/>
    </source>
</evidence>
<proteinExistence type="predicted"/>
<keyword evidence="8" id="KW-1133">Transmembrane helix</keyword>
<dbReference type="InterPro" id="IPR009057">
    <property type="entry name" value="Homeodomain-like_sf"/>
</dbReference>
<dbReference type="SMART" id="SM00388">
    <property type="entry name" value="HisKA"/>
    <property type="match status" value="1"/>
</dbReference>
<evidence type="ECO:0000256" key="6">
    <source>
        <dbReference type="ARBA" id="ARBA00023163"/>
    </source>
</evidence>
<feature type="domain" description="HTH araC/xylS-type" evidence="9">
    <location>
        <begin position="1256"/>
        <end position="1355"/>
    </location>
</feature>
<dbReference type="Proteomes" id="UP000732105">
    <property type="component" value="Unassembled WGS sequence"/>
</dbReference>
<keyword evidence="12" id="KW-0418">Kinase</keyword>
<protein>
    <recommendedName>
        <fullName evidence="2">histidine kinase</fullName>
        <ecNumber evidence="2">2.7.13.3</ecNumber>
    </recommendedName>
</protein>
<dbReference type="InterPro" id="IPR001789">
    <property type="entry name" value="Sig_transdc_resp-reg_receiver"/>
</dbReference>
<evidence type="ECO:0000256" key="5">
    <source>
        <dbReference type="ARBA" id="ARBA00023125"/>
    </source>
</evidence>
<dbReference type="PANTHER" id="PTHR43547:SF2">
    <property type="entry name" value="HYBRID SIGNAL TRANSDUCTION HISTIDINE KINASE C"/>
    <property type="match status" value="1"/>
</dbReference>
<name>A0ABX1X013_9BACT</name>
<feature type="modified residue" description="4-aspartylphosphate" evidence="7">
    <location>
        <position position="1157"/>
    </location>
</feature>
<comment type="caution">
    <text evidence="12">The sequence shown here is derived from an EMBL/GenBank/DDBJ whole genome shotgun (WGS) entry which is preliminary data.</text>
</comment>
<dbReference type="Pfam" id="PF00072">
    <property type="entry name" value="Response_reg"/>
    <property type="match status" value="1"/>
</dbReference>
<dbReference type="SUPFAM" id="SSF52172">
    <property type="entry name" value="CheY-like"/>
    <property type="match status" value="1"/>
</dbReference>
<keyword evidence="13" id="KW-1185">Reference proteome</keyword>
<reference evidence="12 13" key="1">
    <citation type="submission" date="2018-12" db="EMBL/GenBank/DDBJ databases">
        <title>Marinifilum JC070 sp. nov., a marine bacterium isolated from Yongle Blue Hole in the South China Sea.</title>
        <authorList>
            <person name="Fu T."/>
        </authorList>
    </citation>
    <scope>NUCLEOTIDE SEQUENCE [LARGE SCALE GENOMIC DNA]</scope>
    <source>
        <strain evidence="12 13">JC070</strain>
    </source>
</reference>
<keyword evidence="4" id="KW-0805">Transcription regulation</keyword>
<dbReference type="InterPro" id="IPR036890">
    <property type="entry name" value="HATPase_C_sf"/>
</dbReference>
<keyword evidence="8" id="KW-0472">Membrane</keyword>
<dbReference type="SMART" id="SM00387">
    <property type="entry name" value="HATPase_c"/>
    <property type="match status" value="1"/>
</dbReference>
<dbReference type="Pfam" id="PF12833">
    <property type="entry name" value="HTH_18"/>
    <property type="match status" value="1"/>
</dbReference>
<dbReference type="PROSITE" id="PS50109">
    <property type="entry name" value="HIS_KIN"/>
    <property type="match status" value="1"/>
</dbReference>
<evidence type="ECO:0000256" key="3">
    <source>
        <dbReference type="ARBA" id="ARBA00022553"/>
    </source>
</evidence>
<dbReference type="CDD" id="cd00082">
    <property type="entry name" value="HisKA"/>
    <property type="match status" value="1"/>
</dbReference>
<dbReference type="EMBL" id="RZNH01000041">
    <property type="protein sequence ID" value="NOU61758.1"/>
    <property type="molecule type" value="Genomic_DNA"/>
</dbReference>
<dbReference type="Pfam" id="PF00512">
    <property type="entry name" value="HisKA"/>
    <property type="match status" value="1"/>
</dbReference>
<dbReference type="Gene3D" id="1.10.287.130">
    <property type="match status" value="1"/>
</dbReference>
<keyword evidence="3 7" id="KW-0597">Phosphoprotein</keyword>
<dbReference type="InterPro" id="IPR011123">
    <property type="entry name" value="Y_Y_Y"/>
</dbReference>
<keyword evidence="6" id="KW-0804">Transcription</keyword>
<evidence type="ECO:0000313" key="13">
    <source>
        <dbReference type="Proteomes" id="UP000732105"/>
    </source>
</evidence>
<evidence type="ECO:0000256" key="8">
    <source>
        <dbReference type="SAM" id="Phobius"/>
    </source>
</evidence>
<evidence type="ECO:0000259" key="10">
    <source>
        <dbReference type="PROSITE" id="PS50109"/>
    </source>
</evidence>
<dbReference type="SUPFAM" id="SSF47384">
    <property type="entry name" value="Homodimeric domain of signal transducing histidine kinase"/>
    <property type="match status" value="1"/>
</dbReference>
<feature type="transmembrane region" description="Helical" evidence="8">
    <location>
        <begin position="796"/>
        <end position="816"/>
    </location>
</feature>
<organism evidence="12 13">
    <name type="scientific">Marinifilum caeruleilacunae</name>
    <dbReference type="NCBI Taxonomy" id="2499076"/>
    <lineage>
        <taxon>Bacteria</taxon>
        <taxon>Pseudomonadati</taxon>
        <taxon>Bacteroidota</taxon>
        <taxon>Bacteroidia</taxon>
        <taxon>Marinilabiliales</taxon>
        <taxon>Marinifilaceae</taxon>
    </lineage>
</organism>
<evidence type="ECO:0000256" key="1">
    <source>
        <dbReference type="ARBA" id="ARBA00000085"/>
    </source>
</evidence>
<dbReference type="Gene3D" id="3.30.565.10">
    <property type="entry name" value="Histidine kinase-like ATPase, C-terminal domain"/>
    <property type="match status" value="1"/>
</dbReference>
<dbReference type="PANTHER" id="PTHR43547">
    <property type="entry name" value="TWO-COMPONENT HISTIDINE KINASE"/>
    <property type="match status" value="1"/>
</dbReference>
<dbReference type="SUPFAM" id="SSF55874">
    <property type="entry name" value="ATPase domain of HSP90 chaperone/DNA topoisomerase II/histidine kinase"/>
    <property type="match status" value="1"/>
</dbReference>
<dbReference type="Gene3D" id="3.40.50.2300">
    <property type="match status" value="1"/>
</dbReference>
<evidence type="ECO:0000256" key="7">
    <source>
        <dbReference type="PROSITE-ProRule" id="PRU00169"/>
    </source>
</evidence>
<evidence type="ECO:0000313" key="12">
    <source>
        <dbReference type="EMBL" id="NOU61758.1"/>
    </source>
</evidence>
<dbReference type="SUPFAM" id="SSF46689">
    <property type="entry name" value="Homeodomain-like"/>
    <property type="match status" value="1"/>
</dbReference>
<dbReference type="InterPro" id="IPR003661">
    <property type="entry name" value="HisK_dim/P_dom"/>
</dbReference>
<dbReference type="SUPFAM" id="SSF63829">
    <property type="entry name" value="Calcium-dependent phosphotriesterase"/>
    <property type="match status" value="2"/>
</dbReference>
<dbReference type="PROSITE" id="PS00041">
    <property type="entry name" value="HTH_ARAC_FAMILY_1"/>
    <property type="match status" value="1"/>
</dbReference>
<dbReference type="InterPro" id="IPR005467">
    <property type="entry name" value="His_kinase_dom"/>
</dbReference>
<dbReference type="CDD" id="cd00075">
    <property type="entry name" value="HATPase"/>
    <property type="match status" value="1"/>
</dbReference>
<dbReference type="Gene3D" id="2.130.10.10">
    <property type="entry name" value="YVTN repeat-like/Quinoprotein amine dehydrogenase"/>
    <property type="match status" value="3"/>
</dbReference>
<keyword evidence="5" id="KW-0238">DNA-binding</keyword>
<dbReference type="Gene3D" id="2.60.40.10">
    <property type="entry name" value="Immunoglobulins"/>
    <property type="match status" value="1"/>
</dbReference>
<accession>A0ABX1X013</accession>
<evidence type="ECO:0000256" key="4">
    <source>
        <dbReference type="ARBA" id="ARBA00023015"/>
    </source>
</evidence>
<keyword evidence="12" id="KW-0808">Transferase</keyword>
<dbReference type="InterPro" id="IPR018060">
    <property type="entry name" value="HTH_AraC"/>
</dbReference>
<dbReference type="GO" id="GO:0016301">
    <property type="term" value="F:kinase activity"/>
    <property type="evidence" value="ECO:0007669"/>
    <property type="project" value="UniProtKB-KW"/>
</dbReference>
<dbReference type="Pfam" id="PF07494">
    <property type="entry name" value="Reg_prop"/>
    <property type="match status" value="3"/>
</dbReference>
<dbReference type="InterPro" id="IPR036097">
    <property type="entry name" value="HisK_dim/P_sf"/>
</dbReference>
<comment type="catalytic activity">
    <reaction evidence="1">
        <text>ATP + protein L-histidine = ADP + protein N-phospho-L-histidine.</text>
        <dbReference type="EC" id="2.7.13.3"/>
    </reaction>
</comment>
<keyword evidence="8" id="KW-0812">Transmembrane</keyword>
<dbReference type="Pfam" id="PF07495">
    <property type="entry name" value="Y_Y_Y"/>
    <property type="match status" value="1"/>
</dbReference>
<dbReference type="PROSITE" id="PS50110">
    <property type="entry name" value="RESPONSE_REGULATORY"/>
    <property type="match status" value="1"/>
</dbReference>
<dbReference type="Pfam" id="PF02518">
    <property type="entry name" value="HATPase_c"/>
    <property type="match status" value="1"/>
</dbReference>
<dbReference type="PRINTS" id="PR00344">
    <property type="entry name" value="BCTRLSENSOR"/>
</dbReference>
<evidence type="ECO:0000259" key="11">
    <source>
        <dbReference type="PROSITE" id="PS50110"/>
    </source>
</evidence>
<feature type="domain" description="Histidine kinase" evidence="10">
    <location>
        <begin position="850"/>
        <end position="1068"/>
    </location>
</feature>
<dbReference type="SMART" id="SM00448">
    <property type="entry name" value="REC"/>
    <property type="match status" value="1"/>
</dbReference>
<dbReference type="InterPro" id="IPR003594">
    <property type="entry name" value="HATPase_dom"/>
</dbReference>
<dbReference type="InterPro" id="IPR011110">
    <property type="entry name" value="Reg_prop"/>
</dbReference>
<sequence>MKGDHYLIHQYRIYLFTILLIVNSLRVHSEEYQISYLSVQDGLSQNEVTSIIQDKYGFMWFGTRGGLNRYDGYTFKHFKPDKNNGKSLNCPSIERLYLDRKGDIWIGTKSGGYSIYDCKKEHFYHLHKEQSDKLSRVLSFHEDVEGNMWMGSWQNGMHKWNVNKDSLMPYFARRRVNSIVSLGDSIMFWGAPYGLRYLREDGKIKAVLFKNKYHEVTKMLLDATGENVWIVGWELPLIRYNIASQTFQEFNLPDNKGVNRINTYSLLEEKEGNLWVGTWGNGLYYFDVTNKLFTKVEIEPKDAISSNISYDVILDIYQDQTNAIWIGTNGGGVVRLSNKSKFETARSLNWNNIKDQHVSAVIEDIDGVLWVGTKGGGLFFQSKDVGFKKVGYLHKETLKSVEGEIVKCLFQDEGGNLWVSMEDGIYVVTDGPNGNRVLVHAADFFNSPDLHNVLKAQDFKNYDDELWIATQQTGLFVFDNKQGKYQLAKKIRRSESKSNIGSIKISSLCKDQVGRLWVTTYNGLYLYQPVDSVLLSLDLLLTDAKKTMCNIILCSHIDKNNNLWFGTPCSLNKITEGSEGYLMKEYTKTDGLSDDYINAILSDDSGNVWVSTNAGLSKLSVSNGEIRNYNVADGVGGLNFCESSCYKNEDGLMYFGAHSDLTIFHPDNIKDNQSIPPLVITDFKVMNKDVSVSSDGILPVHINELKLLTLSHKEKEFSLEFSALDFKAPENNQYAYWLEGRDDKTIYIGRRRHISFSNLSPGDYILHLKGANSNGVWSDTERLLNIKVLPAPWRTVYAIAIYILIIFGVVVLIVSVGRKQVRLAYQARMEKILREKDKEANEYKLRFYTDISHELRTPLTLILAPVKELLNKDKSVLSPDYVEDKIKLIYQNTSRLYNLVNQLLEFRKAEVGKLKLQASENEIVSFIDRLTEAFEDLIHTQNVNFEKVYKAKDTSVYFDAEFMRVIINNLLSNAIKFAANPGYVRLMLSQNDKEFIINITNDGKGIDEIEQRYLFERFYRAVGTHNMGSSGIGLALVKKYVDLHKGEVKVERAPGGLTTFTVILKKGRQHLSEDDIKQVDPNYLQQSIAHYTYHNANKRSLNTGTKGAKVLVVEDNEEVRNYVGDLLSEFYDIVEAKDGAEGYNKIIEHMPNLVVSDVMMPLMDGFELCHRIKTNDIISHIPVVLLTAKVNTQDQLFGARKGADVYLTKPFDPLLLIEKVKLLIASREKLSLKFSKKVLLEPHDIEISTEEGEFLDKAIVFIEKHIGDFSFDPDLLADEMAMSVSTLYRKTKRLAKKTPGEFIRDIRIKHAAKLLAETELSVSEIAERVGYQDLKNFRRIFRATFELNPLQYRKEQKA</sequence>
<dbReference type="RefSeq" id="WP_171597016.1">
    <property type="nucleotide sequence ID" value="NZ_RZNH01000041.1"/>
</dbReference>
<dbReference type="InterPro" id="IPR011006">
    <property type="entry name" value="CheY-like_superfamily"/>
</dbReference>
<dbReference type="InterPro" id="IPR004358">
    <property type="entry name" value="Sig_transdc_His_kin-like_C"/>
</dbReference>
<gene>
    <name evidence="12" type="ORF">ELS83_18330</name>
</gene>
<dbReference type="PROSITE" id="PS01124">
    <property type="entry name" value="HTH_ARAC_FAMILY_2"/>
    <property type="match status" value="1"/>
</dbReference>
<dbReference type="InterPro" id="IPR015943">
    <property type="entry name" value="WD40/YVTN_repeat-like_dom_sf"/>
</dbReference>
<evidence type="ECO:0000256" key="2">
    <source>
        <dbReference type="ARBA" id="ARBA00012438"/>
    </source>
</evidence>
<feature type="domain" description="Response regulatory" evidence="11">
    <location>
        <begin position="1109"/>
        <end position="1224"/>
    </location>
</feature>